<name>A0A1F5YR79_9BACT</name>
<proteinExistence type="predicted"/>
<evidence type="ECO:0000313" key="1">
    <source>
        <dbReference type="EMBL" id="OGG02584.1"/>
    </source>
</evidence>
<dbReference type="Proteomes" id="UP000178448">
    <property type="component" value="Unassembled WGS sequence"/>
</dbReference>
<reference evidence="1 2" key="1">
    <citation type="journal article" date="2016" name="Nat. Commun.">
        <title>Thousands of microbial genomes shed light on interconnected biogeochemical processes in an aquifer system.</title>
        <authorList>
            <person name="Anantharaman K."/>
            <person name="Brown C.T."/>
            <person name="Hug L.A."/>
            <person name="Sharon I."/>
            <person name="Castelle C.J."/>
            <person name="Probst A.J."/>
            <person name="Thomas B.C."/>
            <person name="Singh A."/>
            <person name="Wilkins M.J."/>
            <person name="Karaoz U."/>
            <person name="Brodie E.L."/>
            <person name="Williams K.H."/>
            <person name="Hubbard S.S."/>
            <person name="Banfield J.F."/>
        </authorList>
    </citation>
    <scope>NUCLEOTIDE SEQUENCE [LARGE SCALE GENOMIC DNA]</scope>
</reference>
<gene>
    <name evidence="1" type="ORF">A2Z33_02235</name>
</gene>
<protein>
    <submittedName>
        <fullName evidence="1">Uncharacterized protein</fullName>
    </submittedName>
</protein>
<organism evidence="1 2">
    <name type="scientific">Candidatus Gottesmanbacteria bacterium RBG_16_52_11</name>
    <dbReference type="NCBI Taxonomy" id="1798374"/>
    <lineage>
        <taxon>Bacteria</taxon>
        <taxon>Candidatus Gottesmaniibacteriota</taxon>
    </lineage>
</organism>
<dbReference type="EMBL" id="MFJD01000007">
    <property type="protein sequence ID" value="OGG02584.1"/>
    <property type="molecule type" value="Genomic_DNA"/>
</dbReference>
<accession>A0A1F5YR79</accession>
<dbReference type="AlphaFoldDB" id="A0A1F5YR79"/>
<comment type="caution">
    <text evidence="1">The sequence shown here is derived from an EMBL/GenBank/DDBJ whole genome shotgun (WGS) entry which is preliminary data.</text>
</comment>
<evidence type="ECO:0000313" key="2">
    <source>
        <dbReference type="Proteomes" id="UP000178448"/>
    </source>
</evidence>
<sequence length="173" mass="19541">MGDGGKEHCYGISHLLNLRSRNGNGHHPIANPNPLTHLKRPEPGQFTLNQQSLPDWIQLIELRLRPDELASILMTQESFERLNMFPICLQCPNQFHPGLTAKIGQEGKLLSLSHLALEDALEVTRHHLERVHRISGLDDLYLQPYGDVMITVPVNRDEVGIALYSTLVMGEDR</sequence>